<accession>A0A1Y1V7A5</accession>
<dbReference type="Gene3D" id="3.80.10.10">
    <property type="entry name" value="Ribonuclease Inhibitor"/>
    <property type="match status" value="1"/>
</dbReference>
<feature type="chain" id="PRO_5012305047" evidence="1">
    <location>
        <begin position="21"/>
        <end position="331"/>
    </location>
</feature>
<keyword evidence="3" id="KW-1185">Reference proteome</keyword>
<dbReference type="OrthoDB" id="2143258at2759"/>
<dbReference type="InterPro" id="IPR032675">
    <property type="entry name" value="LRR_dom_sf"/>
</dbReference>
<dbReference type="Proteomes" id="UP000193719">
    <property type="component" value="Unassembled WGS sequence"/>
</dbReference>
<feature type="signal peptide" evidence="1">
    <location>
        <begin position="1"/>
        <end position="20"/>
    </location>
</feature>
<reference evidence="2 3" key="2">
    <citation type="submission" date="2016-08" db="EMBL/GenBank/DDBJ databases">
        <title>Pervasive Adenine N6-methylation of Active Genes in Fungi.</title>
        <authorList>
            <consortium name="DOE Joint Genome Institute"/>
            <person name="Mondo S.J."/>
            <person name="Dannebaum R.O."/>
            <person name="Kuo R.C."/>
            <person name="Labutti K."/>
            <person name="Haridas S."/>
            <person name="Kuo A."/>
            <person name="Salamov A."/>
            <person name="Ahrendt S.R."/>
            <person name="Lipzen A."/>
            <person name="Sullivan W."/>
            <person name="Andreopoulos W.B."/>
            <person name="Clum A."/>
            <person name="Lindquist E."/>
            <person name="Daum C."/>
            <person name="Ramamoorthy G.K."/>
            <person name="Gryganskyi A."/>
            <person name="Culley D."/>
            <person name="Magnuson J.K."/>
            <person name="James T.Y."/>
            <person name="O'Malley M.A."/>
            <person name="Stajich J.E."/>
            <person name="Spatafora J.W."/>
            <person name="Visel A."/>
            <person name="Grigoriev I.V."/>
        </authorList>
    </citation>
    <scope>NUCLEOTIDE SEQUENCE [LARGE SCALE GENOMIC DNA]</scope>
    <source>
        <strain evidence="3">finn</strain>
    </source>
</reference>
<dbReference type="EMBL" id="MCFH01000025">
    <property type="protein sequence ID" value="ORX49005.1"/>
    <property type="molecule type" value="Genomic_DNA"/>
</dbReference>
<organism evidence="2 3">
    <name type="scientific">Piromyces finnis</name>
    <dbReference type="NCBI Taxonomy" id="1754191"/>
    <lineage>
        <taxon>Eukaryota</taxon>
        <taxon>Fungi</taxon>
        <taxon>Fungi incertae sedis</taxon>
        <taxon>Chytridiomycota</taxon>
        <taxon>Chytridiomycota incertae sedis</taxon>
        <taxon>Neocallimastigomycetes</taxon>
        <taxon>Neocallimastigales</taxon>
        <taxon>Neocallimastigaceae</taxon>
        <taxon>Piromyces</taxon>
    </lineage>
</organism>
<gene>
    <name evidence="2" type="ORF">BCR36DRAFT_584114</name>
</gene>
<proteinExistence type="predicted"/>
<protein>
    <submittedName>
        <fullName evidence="2">Uncharacterized protein</fullName>
    </submittedName>
</protein>
<comment type="caution">
    <text evidence="2">The sequence shown here is derived from an EMBL/GenBank/DDBJ whole genome shotgun (WGS) entry which is preliminary data.</text>
</comment>
<keyword evidence="1" id="KW-0732">Signal</keyword>
<sequence length="331" mass="37753">MKCIASLILVTLSCVASVLARKEIGRYSNGYNYKIYDDGKATLVGTYYDNISEAKIPAYITFNNKQYPVSEVDENAFKGRQIAAVSIDAKNTGILIKKNAFNGIKGLKAFYMYSSYVDVEVDGFSGVGINVQFQGSGLQNALEKYCQRYLKSWSLPIGKNYSYTSEETKMRDLFTLAKNMRKNFGNDKIAYPDNAANVAFLGAGSKDGYARLYRIMAMVMGFKYEKILVGCDTMYYCWNYVMLNDTERTWKVVYALKSIADHTIYNSSYFTTEADFIKNTLKPFYGTTIDPHKFIVHNTRINYPGESKYDYLNDENFDDWLKRNNGGKRTL</sequence>
<dbReference type="AlphaFoldDB" id="A0A1Y1V7A5"/>
<evidence type="ECO:0000313" key="3">
    <source>
        <dbReference type="Proteomes" id="UP000193719"/>
    </source>
</evidence>
<evidence type="ECO:0000313" key="2">
    <source>
        <dbReference type="EMBL" id="ORX49005.1"/>
    </source>
</evidence>
<evidence type="ECO:0000256" key="1">
    <source>
        <dbReference type="SAM" id="SignalP"/>
    </source>
</evidence>
<reference evidence="2 3" key="1">
    <citation type="submission" date="2016-08" db="EMBL/GenBank/DDBJ databases">
        <title>Genomes of anaerobic fungi encode conserved fungal cellulosomes for biomass hydrolysis.</title>
        <authorList>
            <consortium name="DOE Joint Genome Institute"/>
            <person name="Haitjema C.H."/>
            <person name="Gilmore S.P."/>
            <person name="Henske J.K."/>
            <person name="Solomon K.V."/>
            <person name="De Groot R."/>
            <person name="Kuo A."/>
            <person name="Mondo S.J."/>
            <person name="Salamov A.A."/>
            <person name="Labutti K."/>
            <person name="Zhao Z."/>
            <person name="Chiniquy J."/>
            <person name="Barry K."/>
            <person name="Brewer H.M."/>
            <person name="Purvine S.O."/>
            <person name="Wright A.T."/>
            <person name="Boxma B."/>
            <person name="Van Alen T."/>
            <person name="Hackstein J.H."/>
            <person name="Baker S.E."/>
            <person name="Grigoriev I.V."/>
            <person name="O'Malley M.A."/>
        </authorList>
    </citation>
    <scope>NUCLEOTIDE SEQUENCE [LARGE SCALE GENOMIC DNA]</scope>
    <source>
        <strain evidence="3">finn</strain>
    </source>
</reference>
<name>A0A1Y1V7A5_9FUNG</name>